<keyword evidence="2" id="KW-1185">Reference proteome</keyword>
<evidence type="ECO:0000313" key="3">
    <source>
        <dbReference type="WBParaSite" id="scf7180000422623.g9330"/>
    </source>
</evidence>
<sequence>MIRSRLENLARAQKRPRLEDFSINQTSSLNQSNLENNENQDNVSSESDSDDSNSEAQLIYFEAGKA</sequence>
<dbReference type="AlphaFoldDB" id="A0A915NYG1"/>
<accession>A0A915NYG1</accession>
<dbReference type="Proteomes" id="UP000887560">
    <property type="component" value="Unplaced"/>
</dbReference>
<evidence type="ECO:0000313" key="2">
    <source>
        <dbReference type="Proteomes" id="UP000887560"/>
    </source>
</evidence>
<proteinExistence type="predicted"/>
<reference evidence="3" key="1">
    <citation type="submission" date="2022-11" db="UniProtKB">
        <authorList>
            <consortium name="WormBaseParasite"/>
        </authorList>
    </citation>
    <scope>IDENTIFICATION</scope>
</reference>
<dbReference type="WBParaSite" id="scf7180000422623.g9330">
    <property type="protein sequence ID" value="scf7180000422623.g9330"/>
    <property type="gene ID" value="scf7180000422623.g9330"/>
</dbReference>
<organism evidence="2 3">
    <name type="scientific">Meloidogyne floridensis</name>
    <dbReference type="NCBI Taxonomy" id="298350"/>
    <lineage>
        <taxon>Eukaryota</taxon>
        <taxon>Metazoa</taxon>
        <taxon>Ecdysozoa</taxon>
        <taxon>Nematoda</taxon>
        <taxon>Chromadorea</taxon>
        <taxon>Rhabditida</taxon>
        <taxon>Tylenchina</taxon>
        <taxon>Tylenchomorpha</taxon>
        <taxon>Tylenchoidea</taxon>
        <taxon>Meloidogynidae</taxon>
        <taxon>Meloidogyninae</taxon>
        <taxon>Meloidogyne</taxon>
    </lineage>
</organism>
<feature type="compositionally biased region" description="Low complexity" evidence="1">
    <location>
        <begin position="24"/>
        <end position="46"/>
    </location>
</feature>
<name>A0A915NYG1_9BILA</name>
<feature type="region of interest" description="Disordered" evidence="1">
    <location>
        <begin position="1"/>
        <end position="66"/>
    </location>
</feature>
<evidence type="ECO:0000256" key="1">
    <source>
        <dbReference type="SAM" id="MobiDB-lite"/>
    </source>
</evidence>
<protein>
    <submittedName>
        <fullName evidence="3">Uncharacterized protein</fullName>
    </submittedName>
</protein>